<evidence type="ECO:0000313" key="3">
    <source>
        <dbReference type="Proteomes" id="UP001280581"/>
    </source>
</evidence>
<feature type="region of interest" description="Disordered" evidence="1">
    <location>
        <begin position="95"/>
        <end position="154"/>
    </location>
</feature>
<dbReference type="Proteomes" id="UP001280581">
    <property type="component" value="Unassembled WGS sequence"/>
</dbReference>
<feature type="region of interest" description="Disordered" evidence="1">
    <location>
        <begin position="40"/>
        <end position="61"/>
    </location>
</feature>
<evidence type="ECO:0000313" key="2">
    <source>
        <dbReference type="EMBL" id="KAK3203943.1"/>
    </source>
</evidence>
<proteinExistence type="predicted"/>
<feature type="compositionally biased region" description="Polar residues" evidence="1">
    <location>
        <begin position="51"/>
        <end position="61"/>
    </location>
</feature>
<comment type="caution">
    <text evidence="2">The sequence shown here is derived from an EMBL/GenBank/DDBJ whole genome shotgun (WGS) entry which is preliminary data.</text>
</comment>
<name>A0AAN6LT33_9PLEO</name>
<sequence length="669" mass="73905">MSAPSSQMPLFCFSDPHLQARASFAPASSSFDSSYTTWSSTGLKRPLAPRNSMSPIPTLNERNGASDGLLFITGLSPEDFKSRQNMTRVRKKAMGSYLKEKKPRGPAKEQLNIPREGLGESRWSVGGGPQDNLSNGGTTLSKNGGSSLAPSQSNSFQIDLGSQRRMTPPAQASRLPRISMDFVLPSAPIVIPPREGVTLPYDEFSPGPFQSLGKPLDPFQAMFQSSHPKVSVEELKFYCSRSFGTKAMGMHWIPTVVKLPHTFLSTLCLASAHYDAVYERPIESVQTLALRQEVMHLISQNLLNPESRGDDYNIVALTQLIASEIIAAEEMTLDFHETGIEAMIRQRGGLEHLGMNGRLASAISWISLESAILREARPRTIYFDHCASTCTKTYPNTATIPESPLYCPRSEFETIKRSSRCTSRAIDLLRDIRMMMDLFLHETKQSRHNSLSLKNMDRKITSQYPPASDVQRGSVITANDWKYEAIRMTGMLTATSITQRIPLSDALKQVGEIQKTKVPNAKSCDETFLSPVMLRQESPLVAVANPFEFTPIHLGRRASSTASLRAPSDNSTTFLTQLKATLESSDLSDCWADMAGVLLWVALTAGAASHKSDKKALKKWFKALAMRVSIILCFEHPEAIHASLLRMGDVIEGVKGRNEAMGERGSRRK</sequence>
<keyword evidence="3" id="KW-1185">Reference proteome</keyword>
<accession>A0AAN6LT33</accession>
<dbReference type="PANTHER" id="PTHR37540:SF5">
    <property type="entry name" value="TRANSCRIPTION FACTOR DOMAIN-CONTAINING PROTEIN"/>
    <property type="match status" value="1"/>
</dbReference>
<protein>
    <recommendedName>
        <fullName evidence="4">Tachykinin family protein</fullName>
    </recommendedName>
</protein>
<dbReference type="AlphaFoldDB" id="A0AAN6LT33"/>
<reference evidence="2 3" key="1">
    <citation type="submission" date="2021-02" db="EMBL/GenBank/DDBJ databases">
        <title>Genome assembly of Pseudopithomyces chartarum.</title>
        <authorList>
            <person name="Jauregui R."/>
            <person name="Singh J."/>
            <person name="Voisey C."/>
        </authorList>
    </citation>
    <scope>NUCLEOTIDE SEQUENCE [LARGE SCALE GENOMIC DNA]</scope>
    <source>
        <strain evidence="2 3">AGR01</strain>
    </source>
</reference>
<dbReference type="PANTHER" id="PTHR37540">
    <property type="entry name" value="TRANSCRIPTION FACTOR (ACR-2), PUTATIVE-RELATED-RELATED"/>
    <property type="match status" value="1"/>
</dbReference>
<organism evidence="2 3">
    <name type="scientific">Pseudopithomyces chartarum</name>
    <dbReference type="NCBI Taxonomy" id="1892770"/>
    <lineage>
        <taxon>Eukaryota</taxon>
        <taxon>Fungi</taxon>
        <taxon>Dikarya</taxon>
        <taxon>Ascomycota</taxon>
        <taxon>Pezizomycotina</taxon>
        <taxon>Dothideomycetes</taxon>
        <taxon>Pleosporomycetidae</taxon>
        <taxon>Pleosporales</taxon>
        <taxon>Massarineae</taxon>
        <taxon>Didymosphaeriaceae</taxon>
        <taxon>Pseudopithomyces</taxon>
    </lineage>
</organism>
<evidence type="ECO:0008006" key="4">
    <source>
        <dbReference type="Google" id="ProtNLM"/>
    </source>
</evidence>
<gene>
    <name evidence="2" type="ORF">GRF29_106g1078866</name>
</gene>
<dbReference type="EMBL" id="WVTA01000010">
    <property type="protein sequence ID" value="KAK3203943.1"/>
    <property type="molecule type" value="Genomic_DNA"/>
</dbReference>
<evidence type="ECO:0000256" key="1">
    <source>
        <dbReference type="SAM" id="MobiDB-lite"/>
    </source>
</evidence>
<feature type="compositionally biased region" description="Polar residues" evidence="1">
    <location>
        <begin position="131"/>
        <end position="154"/>
    </location>
</feature>